<dbReference type="AlphaFoldDB" id="A0AAV1IL16"/>
<name>A0AAV1IL16_9CHLO</name>
<evidence type="ECO:0000313" key="1">
    <source>
        <dbReference type="EMBL" id="CAK0787809.1"/>
    </source>
</evidence>
<accession>A0AAV1IL16</accession>
<gene>
    <name evidence="1" type="ORF">CVIRNUC_011031</name>
</gene>
<reference evidence="1 2" key="1">
    <citation type="submission" date="2023-10" db="EMBL/GenBank/DDBJ databases">
        <authorList>
            <person name="Maclean D."/>
            <person name="Macfadyen A."/>
        </authorList>
    </citation>
    <scope>NUCLEOTIDE SEQUENCE [LARGE SCALE GENOMIC DNA]</scope>
</reference>
<dbReference type="EMBL" id="CAUYUE010000018">
    <property type="protein sequence ID" value="CAK0787809.1"/>
    <property type="molecule type" value="Genomic_DNA"/>
</dbReference>
<protein>
    <submittedName>
        <fullName evidence="1">Uncharacterized protein</fullName>
    </submittedName>
</protein>
<keyword evidence="2" id="KW-1185">Reference proteome</keyword>
<comment type="caution">
    <text evidence="1">The sequence shown here is derived from an EMBL/GenBank/DDBJ whole genome shotgun (WGS) entry which is preliminary data.</text>
</comment>
<sequence>MGCRQLSKLVMKECSAQRVLLNPACHFSADLGSFLSDSFERVWWAPYKAFLWPVHSLSLCCQEPYYACTDNKGLFAKLPCLAALQVAWPKEGKWWVGDGYKREKFVAGAECLLTNVLASDGPPLLNLRTIMITAISMQACIPGNLPSLEELVILAEGGAELSFEDPVATILALKKFYAFGQPLKPDGLDIARMSTALAGTGQALGAAVAQTAGKGFDGSSSCVYLRPAAAEAVPMQRLYDLVAGLTQGCRCGACFDCLSKAGRLDF</sequence>
<proteinExistence type="predicted"/>
<dbReference type="Proteomes" id="UP001314263">
    <property type="component" value="Unassembled WGS sequence"/>
</dbReference>
<organism evidence="1 2">
    <name type="scientific">Coccomyxa viridis</name>
    <dbReference type="NCBI Taxonomy" id="1274662"/>
    <lineage>
        <taxon>Eukaryota</taxon>
        <taxon>Viridiplantae</taxon>
        <taxon>Chlorophyta</taxon>
        <taxon>core chlorophytes</taxon>
        <taxon>Trebouxiophyceae</taxon>
        <taxon>Trebouxiophyceae incertae sedis</taxon>
        <taxon>Coccomyxaceae</taxon>
        <taxon>Coccomyxa</taxon>
    </lineage>
</organism>
<evidence type="ECO:0000313" key="2">
    <source>
        <dbReference type="Proteomes" id="UP001314263"/>
    </source>
</evidence>